<dbReference type="AlphaFoldDB" id="A0A1M6Q0P3"/>
<dbReference type="Pfam" id="PF02800">
    <property type="entry name" value="Gp_dh_C"/>
    <property type="match status" value="1"/>
</dbReference>
<dbReference type="SUPFAM" id="SSF55347">
    <property type="entry name" value="Glyceraldehyde-3-phosphate dehydrogenase-like, C-terminal domain"/>
    <property type="match status" value="1"/>
</dbReference>
<dbReference type="RefSeq" id="WP_072873754.1">
    <property type="nucleotide sequence ID" value="NZ_FRAF01000009.1"/>
</dbReference>
<evidence type="ECO:0000256" key="6">
    <source>
        <dbReference type="PIRSR" id="PIRSR000149-4"/>
    </source>
</evidence>
<organism evidence="10 11">
    <name type="scientific">Alicyclobacillus tolerans</name>
    <dbReference type="NCBI Taxonomy" id="90970"/>
    <lineage>
        <taxon>Bacteria</taxon>
        <taxon>Bacillati</taxon>
        <taxon>Bacillota</taxon>
        <taxon>Bacilli</taxon>
        <taxon>Bacillales</taxon>
        <taxon>Alicyclobacillaceae</taxon>
        <taxon>Alicyclobacillus</taxon>
    </lineage>
</organism>
<evidence type="ECO:0000256" key="1">
    <source>
        <dbReference type="ARBA" id="ARBA00007406"/>
    </source>
</evidence>
<dbReference type="Pfam" id="PF00044">
    <property type="entry name" value="Gp_dh_N"/>
    <property type="match status" value="1"/>
</dbReference>
<keyword evidence="5" id="KW-0520">NAD</keyword>
<dbReference type="Gene3D" id="3.40.50.720">
    <property type="entry name" value="NAD(P)-binding Rossmann-like Domain"/>
    <property type="match status" value="1"/>
</dbReference>
<dbReference type="InterPro" id="IPR020829">
    <property type="entry name" value="GlycerAld_3-P_DH_cat"/>
</dbReference>
<gene>
    <name evidence="10" type="ORF">SAMN05443507_10921</name>
</gene>
<evidence type="ECO:0000259" key="9">
    <source>
        <dbReference type="SMART" id="SM00846"/>
    </source>
</evidence>
<evidence type="ECO:0000256" key="4">
    <source>
        <dbReference type="PIRSR" id="PIRSR000149-2"/>
    </source>
</evidence>
<dbReference type="GO" id="GO:0006006">
    <property type="term" value="P:glucose metabolic process"/>
    <property type="evidence" value="ECO:0007669"/>
    <property type="project" value="InterPro"/>
</dbReference>
<dbReference type="SMART" id="SM00846">
    <property type="entry name" value="Gp_dh_N"/>
    <property type="match status" value="1"/>
</dbReference>
<dbReference type="GO" id="GO:0051287">
    <property type="term" value="F:NAD binding"/>
    <property type="evidence" value="ECO:0007669"/>
    <property type="project" value="InterPro"/>
</dbReference>
<feature type="domain" description="Glyceraldehyde 3-phosphate dehydrogenase NAD(P) binding" evidence="9">
    <location>
        <begin position="3"/>
        <end position="155"/>
    </location>
</feature>
<dbReference type="NCBIfam" id="TIGR01534">
    <property type="entry name" value="GAPDH-I"/>
    <property type="match status" value="1"/>
</dbReference>
<evidence type="ECO:0000256" key="3">
    <source>
        <dbReference type="PIRSR" id="PIRSR000149-1"/>
    </source>
</evidence>
<dbReference type="InterPro" id="IPR020828">
    <property type="entry name" value="GlycerAld_3-P_DH_NAD(P)-bd"/>
</dbReference>
<keyword evidence="11" id="KW-1185">Reference proteome</keyword>
<dbReference type="InterPro" id="IPR020831">
    <property type="entry name" value="GlycerAld/Erythrose_P_DH"/>
</dbReference>
<feature type="active site" description="Nucleophile" evidence="3">
    <location>
        <position position="155"/>
    </location>
</feature>
<name>A0A1M6Q0P3_9BACL</name>
<feature type="binding site" evidence="4">
    <location>
        <position position="185"/>
    </location>
    <ligand>
        <name>D-glyceraldehyde 3-phosphate</name>
        <dbReference type="ChEBI" id="CHEBI:59776"/>
    </ligand>
</feature>
<dbReference type="CDD" id="cd18126">
    <property type="entry name" value="GAPDH_I_C"/>
    <property type="match status" value="1"/>
</dbReference>
<evidence type="ECO:0000256" key="2">
    <source>
        <dbReference type="ARBA" id="ARBA00023002"/>
    </source>
</evidence>
<feature type="binding site" evidence="5">
    <location>
        <position position="318"/>
    </location>
    <ligand>
        <name>NAD(+)</name>
        <dbReference type="ChEBI" id="CHEBI:57540"/>
    </ligand>
</feature>
<dbReference type="FunFam" id="3.30.360.10:FF:000002">
    <property type="entry name" value="Glyceraldehyde-3-phosphate dehydrogenase"/>
    <property type="match status" value="1"/>
</dbReference>
<evidence type="ECO:0000256" key="7">
    <source>
        <dbReference type="RuleBase" id="RU000397"/>
    </source>
</evidence>
<accession>A0A1M6Q0P3</accession>
<dbReference type="STRING" id="1830138.SAMN05443507_10921"/>
<feature type="binding site" evidence="4">
    <location>
        <position position="236"/>
    </location>
    <ligand>
        <name>D-glyceraldehyde 3-phosphate</name>
        <dbReference type="ChEBI" id="CHEBI:59776"/>
    </ligand>
</feature>
<reference evidence="11" key="1">
    <citation type="submission" date="2016-11" db="EMBL/GenBank/DDBJ databases">
        <authorList>
            <person name="Varghese N."/>
            <person name="Submissions S."/>
        </authorList>
    </citation>
    <scope>NUCLEOTIDE SEQUENCE [LARGE SCALE GENOMIC DNA]</scope>
    <source>
        <strain evidence="11">USBA-503</strain>
    </source>
</reference>
<evidence type="ECO:0000313" key="10">
    <source>
        <dbReference type="EMBL" id="SHK13815.1"/>
    </source>
</evidence>
<feature type="binding site" evidence="5">
    <location>
        <position position="78"/>
    </location>
    <ligand>
        <name>NAD(+)</name>
        <dbReference type="ChEBI" id="CHEBI:57540"/>
    </ligand>
</feature>
<dbReference type="FunFam" id="3.40.50.720:FF:000001">
    <property type="entry name" value="Glyceraldehyde-3-phosphate dehydrogenase"/>
    <property type="match status" value="1"/>
</dbReference>
<dbReference type="InterPro" id="IPR036291">
    <property type="entry name" value="NAD(P)-bd_dom_sf"/>
</dbReference>
<evidence type="ECO:0000256" key="5">
    <source>
        <dbReference type="PIRSR" id="PIRSR000149-3"/>
    </source>
</evidence>
<feature type="site" description="Activates thiol group during catalysis" evidence="6">
    <location>
        <position position="182"/>
    </location>
</feature>
<sequence length="361" mass="39239">MTLRVAINGFGRIGRMVYRRAMETEAFHVVAVNGTADSEDLAHLLKYDSVHGTWKQPLQVQEDGWTVAGKKTQIFSTRSIQDLPWGDLGIDIVIEATGAFRHYAGAVQHIEQGARRVLITAPAKGTPGADMTLVLGVNEHMYHPDRHRVVSGASCTTNALGPLAKVLHDAFGIRHGLLTTIHAVTNDQNNLDNPHKDLRRARASHESLIPTTTGAAKAIGLILPELQGRMDGISVRVPVPNVSLVDLVATLDSAVTENDVHRVLEESSLGSLRGILGYTEDPLVSIDFNGDSRSSIVDAEMTKILAGNMVKVLAWYDNEWAYACRMVETALFMGGASRAEVERVRRGDGFLRGAEVLPVLS</sequence>
<dbReference type="InterPro" id="IPR006424">
    <property type="entry name" value="Glyceraldehyde-3-P_DH_1"/>
</dbReference>
<feature type="binding site" evidence="5">
    <location>
        <begin position="12"/>
        <end position="13"/>
    </location>
    <ligand>
        <name>NAD(+)</name>
        <dbReference type="ChEBI" id="CHEBI:57540"/>
    </ligand>
</feature>
<dbReference type="PROSITE" id="PS00071">
    <property type="entry name" value="GAPDH"/>
    <property type="match status" value="1"/>
</dbReference>
<keyword evidence="5" id="KW-0547">Nucleotide-binding</keyword>
<dbReference type="CDD" id="cd05214">
    <property type="entry name" value="GAPDH_I_N"/>
    <property type="match status" value="1"/>
</dbReference>
<dbReference type="EC" id="1.2.1.-" evidence="8"/>
<dbReference type="Proteomes" id="UP000184016">
    <property type="component" value="Unassembled WGS sequence"/>
</dbReference>
<dbReference type="InterPro" id="IPR020830">
    <property type="entry name" value="GlycerAld_3-P_DH_AS"/>
</dbReference>
<dbReference type="PANTHER" id="PTHR43148">
    <property type="entry name" value="GLYCERALDEHYDE-3-PHOSPHATE DEHYDROGENASE 2"/>
    <property type="match status" value="1"/>
</dbReference>
<evidence type="ECO:0000256" key="8">
    <source>
        <dbReference type="RuleBase" id="RU361160"/>
    </source>
</evidence>
<dbReference type="PIRSF" id="PIRSF000149">
    <property type="entry name" value="GAP_DH"/>
    <property type="match status" value="1"/>
</dbReference>
<comment type="similarity">
    <text evidence="1 7">Belongs to the glyceraldehyde-3-phosphate dehydrogenase family.</text>
</comment>
<feature type="binding site" evidence="4">
    <location>
        <begin position="154"/>
        <end position="156"/>
    </location>
    <ligand>
        <name>D-glyceraldehyde 3-phosphate</name>
        <dbReference type="ChEBI" id="CHEBI:59776"/>
    </ligand>
</feature>
<proteinExistence type="inferred from homology"/>
<feature type="binding site" evidence="5">
    <location>
        <position position="120"/>
    </location>
    <ligand>
        <name>NAD(+)</name>
        <dbReference type="ChEBI" id="CHEBI:57540"/>
    </ligand>
</feature>
<evidence type="ECO:0000313" key="11">
    <source>
        <dbReference type="Proteomes" id="UP000184016"/>
    </source>
</evidence>
<protein>
    <recommendedName>
        <fullName evidence="8">Glyceraldehyde-3-phosphate dehydrogenase</fullName>
        <ecNumber evidence="8">1.2.1.-</ecNumber>
    </recommendedName>
</protein>
<dbReference type="GO" id="GO:0016620">
    <property type="term" value="F:oxidoreductase activity, acting on the aldehyde or oxo group of donors, NAD or NADP as acceptor"/>
    <property type="evidence" value="ECO:0007669"/>
    <property type="project" value="InterPro"/>
</dbReference>
<dbReference type="PRINTS" id="PR00078">
    <property type="entry name" value="G3PDHDRGNASE"/>
</dbReference>
<dbReference type="GO" id="GO:0050661">
    <property type="term" value="F:NADP binding"/>
    <property type="evidence" value="ECO:0007669"/>
    <property type="project" value="InterPro"/>
</dbReference>
<dbReference type="SUPFAM" id="SSF51735">
    <property type="entry name" value="NAD(P)-binding Rossmann-fold domains"/>
    <property type="match status" value="1"/>
</dbReference>
<dbReference type="EMBL" id="FRAF01000009">
    <property type="protein sequence ID" value="SHK13815.1"/>
    <property type="molecule type" value="Genomic_DNA"/>
</dbReference>
<dbReference type="OrthoDB" id="9803304at2"/>
<keyword evidence="2 8" id="KW-0560">Oxidoreductase</keyword>
<feature type="binding site" evidence="4">
    <location>
        <begin position="213"/>
        <end position="214"/>
    </location>
    <ligand>
        <name>D-glyceraldehyde 3-phosphate</name>
        <dbReference type="ChEBI" id="CHEBI:59776"/>
    </ligand>
</feature>
<dbReference type="Gene3D" id="3.30.360.10">
    <property type="entry name" value="Dihydrodipicolinate Reductase, domain 2"/>
    <property type="match status" value="1"/>
</dbReference>